<feature type="compositionally biased region" description="Basic and acidic residues" evidence="1">
    <location>
        <begin position="96"/>
        <end position="117"/>
    </location>
</feature>
<dbReference type="Proteomes" id="UP000053240">
    <property type="component" value="Unassembled WGS sequence"/>
</dbReference>
<accession>A0A194RJL6</accession>
<evidence type="ECO:0000313" key="2">
    <source>
        <dbReference type="EMBL" id="KPJ18023.1"/>
    </source>
</evidence>
<dbReference type="AlphaFoldDB" id="A0A194RJL6"/>
<proteinExistence type="predicted"/>
<evidence type="ECO:0000256" key="1">
    <source>
        <dbReference type="SAM" id="MobiDB-lite"/>
    </source>
</evidence>
<feature type="region of interest" description="Disordered" evidence="1">
    <location>
        <begin position="235"/>
        <end position="295"/>
    </location>
</feature>
<protein>
    <submittedName>
        <fullName evidence="2">Uncharacterized protein</fullName>
    </submittedName>
</protein>
<gene>
    <name evidence="2" type="ORF">RR48_11871</name>
</gene>
<feature type="compositionally biased region" description="Polar residues" evidence="1">
    <location>
        <begin position="281"/>
        <end position="295"/>
    </location>
</feature>
<feature type="compositionally biased region" description="Basic and acidic residues" evidence="1">
    <location>
        <begin position="9"/>
        <end position="21"/>
    </location>
</feature>
<dbReference type="EMBL" id="KQ460045">
    <property type="protein sequence ID" value="KPJ18023.1"/>
    <property type="molecule type" value="Genomic_DNA"/>
</dbReference>
<feature type="region of interest" description="Disordered" evidence="1">
    <location>
        <begin position="92"/>
        <end position="121"/>
    </location>
</feature>
<name>A0A194RJL6_PAPMA</name>
<feature type="region of interest" description="Disordered" evidence="1">
    <location>
        <begin position="1"/>
        <end position="23"/>
    </location>
</feature>
<feature type="compositionally biased region" description="Basic and acidic residues" evidence="1">
    <location>
        <begin position="247"/>
        <end position="278"/>
    </location>
</feature>
<evidence type="ECO:0000313" key="3">
    <source>
        <dbReference type="Proteomes" id="UP000053240"/>
    </source>
</evidence>
<reference evidence="2 3" key="1">
    <citation type="journal article" date="2015" name="Nat. Commun.">
        <title>Outbred genome sequencing and CRISPR/Cas9 gene editing in butterflies.</title>
        <authorList>
            <person name="Li X."/>
            <person name="Fan D."/>
            <person name="Zhang W."/>
            <person name="Liu G."/>
            <person name="Zhang L."/>
            <person name="Zhao L."/>
            <person name="Fang X."/>
            <person name="Chen L."/>
            <person name="Dong Y."/>
            <person name="Chen Y."/>
            <person name="Ding Y."/>
            <person name="Zhao R."/>
            <person name="Feng M."/>
            <person name="Zhu Y."/>
            <person name="Feng Y."/>
            <person name="Jiang X."/>
            <person name="Zhu D."/>
            <person name="Xiang H."/>
            <person name="Feng X."/>
            <person name="Li S."/>
            <person name="Wang J."/>
            <person name="Zhang G."/>
            <person name="Kronforst M.R."/>
            <person name="Wang W."/>
        </authorList>
    </citation>
    <scope>NUCLEOTIDE SEQUENCE [LARGE SCALE GENOMIC DNA]</scope>
    <source>
        <strain evidence="2">Ya'a_city_454_Pm</strain>
        <tissue evidence="2">Whole body</tissue>
    </source>
</reference>
<organism evidence="2 3">
    <name type="scientific">Papilio machaon</name>
    <name type="common">Old World swallowtail butterfly</name>
    <dbReference type="NCBI Taxonomy" id="76193"/>
    <lineage>
        <taxon>Eukaryota</taxon>
        <taxon>Metazoa</taxon>
        <taxon>Ecdysozoa</taxon>
        <taxon>Arthropoda</taxon>
        <taxon>Hexapoda</taxon>
        <taxon>Insecta</taxon>
        <taxon>Pterygota</taxon>
        <taxon>Neoptera</taxon>
        <taxon>Endopterygota</taxon>
        <taxon>Lepidoptera</taxon>
        <taxon>Glossata</taxon>
        <taxon>Ditrysia</taxon>
        <taxon>Papilionoidea</taxon>
        <taxon>Papilionidae</taxon>
        <taxon>Papilioninae</taxon>
        <taxon>Papilio</taxon>
    </lineage>
</organism>
<keyword evidence="3" id="KW-1185">Reference proteome</keyword>
<dbReference type="InParanoid" id="A0A194RJL6"/>
<sequence length="322" mass="36647">MEENISSKIKLEDKYKPDKSQTENVISEVTSGEKINSNTSCIKQIDQNCEKQSSEDNNMNNNCHLPSTIKTELNNNFNRNIATFNNKMNCLNKLPPKTEEDNKITDKNEENTDRNKASDTFNKVKGTKEETMSKKINEATKKNRPQVNQKYATKVVKNNQNKSERPKKIKITINITYNNVHSKNNVTSTNVDGDLSFLDDFDVDEVVESLFNSKEQNNLNIKTNIDIEEKITENSKKRKTTSTEQINRNHKESCSKHTSRVDNKTEETKKANIEKEKSPASIATENNKGKNLNGEVNCSVIPKKIDKKSESGIISTESKNCF</sequence>